<dbReference type="Proteomes" id="UP001063166">
    <property type="component" value="Unassembled WGS sequence"/>
</dbReference>
<comment type="caution">
    <text evidence="1">The sequence shown here is derived from an EMBL/GenBank/DDBJ whole genome shotgun (WGS) entry which is preliminary data.</text>
</comment>
<gene>
    <name evidence="1" type="ORF">LshimejAT787_0200660</name>
</gene>
<name>A0A9P3PFH1_LYOSH</name>
<reference evidence="1" key="1">
    <citation type="submission" date="2022-07" db="EMBL/GenBank/DDBJ databases">
        <title>The genome of Lyophyllum shimeji provides insight into the initial evolution of ectomycorrhizal fungal genome.</title>
        <authorList>
            <person name="Kobayashi Y."/>
            <person name="Shibata T."/>
            <person name="Hirakawa H."/>
            <person name="Shigenobu S."/>
            <person name="Nishiyama T."/>
            <person name="Yamada A."/>
            <person name="Hasebe M."/>
            <person name="Kawaguchi M."/>
        </authorList>
    </citation>
    <scope>NUCLEOTIDE SEQUENCE</scope>
    <source>
        <strain evidence="1">AT787</strain>
    </source>
</reference>
<keyword evidence="2" id="KW-1185">Reference proteome</keyword>
<dbReference type="AlphaFoldDB" id="A0A9P3PFH1"/>
<proteinExistence type="predicted"/>
<evidence type="ECO:0000313" key="1">
    <source>
        <dbReference type="EMBL" id="GLB34501.1"/>
    </source>
</evidence>
<protein>
    <submittedName>
        <fullName evidence="1">Uncharacterized protein</fullName>
    </submittedName>
</protein>
<sequence length="79" mass="8208">MEQPLVPVGTTRLAANVSLGAPEGLRRPSKTSPASGTEFLLRPDRVLSTSGASDPETLCTAGILCLLNIREKNSAGLCT</sequence>
<accession>A0A9P3PFH1</accession>
<dbReference type="EMBL" id="BRPK01000002">
    <property type="protein sequence ID" value="GLB34501.1"/>
    <property type="molecule type" value="Genomic_DNA"/>
</dbReference>
<evidence type="ECO:0000313" key="2">
    <source>
        <dbReference type="Proteomes" id="UP001063166"/>
    </source>
</evidence>
<organism evidence="1 2">
    <name type="scientific">Lyophyllum shimeji</name>
    <name type="common">Hon-shimeji</name>
    <name type="synonym">Tricholoma shimeji</name>
    <dbReference type="NCBI Taxonomy" id="47721"/>
    <lineage>
        <taxon>Eukaryota</taxon>
        <taxon>Fungi</taxon>
        <taxon>Dikarya</taxon>
        <taxon>Basidiomycota</taxon>
        <taxon>Agaricomycotina</taxon>
        <taxon>Agaricomycetes</taxon>
        <taxon>Agaricomycetidae</taxon>
        <taxon>Agaricales</taxon>
        <taxon>Tricholomatineae</taxon>
        <taxon>Lyophyllaceae</taxon>
        <taxon>Lyophyllum</taxon>
    </lineage>
</organism>